<evidence type="ECO:0000313" key="2">
    <source>
        <dbReference type="EMBL" id="KAE8388190.1"/>
    </source>
</evidence>
<proteinExistence type="predicted"/>
<sequence length="275" mass="29705">MASESPFAVVICHGSYHTPAPYQPLLDALAARGVEAYCPQRPTCDLSRLNVGDVNNPDFDREPPVGGYPTAADDAASVGELLDRLIAEGKSILLVGHSSGGWVAAEAAQRKRHAKTRTSNGETGGIIGLFFIGALVIPIGESVSSFFQPRDGNVVVPPFMRFHKNGLGVMVDLAKYLFSDAGEGAAREWAQSMTAAPNMTSPLTHDPYDLPCAYVILDRDMCLPKEVQQSMIDLQNKKNPRPFTVYHAPCGHSPHITWTEGLAQVIEKFCSGILQ</sequence>
<accession>A0A5N7C283</accession>
<dbReference type="EMBL" id="ML735282">
    <property type="protein sequence ID" value="KAE8388190.1"/>
    <property type="molecule type" value="Genomic_DNA"/>
</dbReference>
<dbReference type="InterPro" id="IPR029058">
    <property type="entry name" value="AB_hydrolase_fold"/>
</dbReference>
<feature type="domain" description="AB hydrolase-1" evidence="1">
    <location>
        <begin position="9"/>
        <end position="264"/>
    </location>
</feature>
<name>A0A5N7C283_PETAA</name>
<dbReference type="PANTHER" id="PTHR37017:SF13">
    <property type="entry name" value="AB HYDROLASE-1 DOMAIN-CONTAINING PROTEIN"/>
    <property type="match status" value="1"/>
</dbReference>
<dbReference type="Pfam" id="PF12697">
    <property type="entry name" value="Abhydrolase_6"/>
    <property type="match status" value="1"/>
</dbReference>
<evidence type="ECO:0000259" key="1">
    <source>
        <dbReference type="Pfam" id="PF12697"/>
    </source>
</evidence>
<dbReference type="InterPro" id="IPR000073">
    <property type="entry name" value="AB_hydrolase_1"/>
</dbReference>
<dbReference type="SUPFAM" id="SSF53474">
    <property type="entry name" value="alpha/beta-Hydrolases"/>
    <property type="match status" value="1"/>
</dbReference>
<dbReference type="Proteomes" id="UP000326877">
    <property type="component" value="Unassembled WGS sequence"/>
</dbReference>
<dbReference type="InterPro" id="IPR052897">
    <property type="entry name" value="Sec-Metab_Biosynth_Hydrolase"/>
</dbReference>
<protein>
    <submittedName>
        <fullName evidence="2">Alpha/beta-hydrolase</fullName>
    </submittedName>
</protein>
<reference evidence="2" key="1">
    <citation type="submission" date="2019-04" db="EMBL/GenBank/DDBJ databases">
        <title>Friends and foes A comparative genomics studyof 23 Aspergillus species from section Flavi.</title>
        <authorList>
            <consortium name="DOE Joint Genome Institute"/>
            <person name="Kjaerbolling I."/>
            <person name="Vesth T."/>
            <person name="Frisvad J.C."/>
            <person name="Nybo J.L."/>
            <person name="Theobald S."/>
            <person name="Kildgaard S."/>
            <person name="Isbrandt T."/>
            <person name="Kuo A."/>
            <person name="Sato A."/>
            <person name="Lyhne E.K."/>
            <person name="Kogle M.E."/>
            <person name="Wiebenga A."/>
            <person name="Kun R.S."/>
            <person name="Lubbers R.J."/>
            <person name="Makela M.R."/>
            <person name="Barry K."/>
            <person name="Chovatia M."/>
            <person name="Clum A."/>
            <person name="Daum C."/>
            <person name="Haridas S."/>
            <person name="He G."/>
            <person name="LaButti K."/>
            <person name="Lipzen A."/>
            <person name="Mondo S."/>
            <person name="Riley R."/>
            <person name="Salamov A."/>
            <person name="Simmons B.A."/>
            <person name="Magnuson J.K."/>
            <person name="Henrissat B."/>
            <person name="Mortensen U.H."/>
            <person name="Larsen T.O."/>
            <person name="Devries R.P."/>
            <person name="Grigoriev I.V."/>
            <person name="Machida M."/>
            <person name="Baker S.E."/>
            <person name="Andersen M.R."/>
        </authorList>
    </citation>
    <scope>NUCLEOTIDE SEQUENCE [LARGE SCALE GENOMIC DNA]</scope>
    <source>
        <strain evidence="2">IBT 14317</strain>
    </source>
</reference>
<dbReference type="AlphaFoldDB" id="A0A5N7C283"/>
<gene>
    <name evidence="2" type="ORF">BDV23DRAFT_195251</name>
</gene>
<dbReference type="OrthoDB" id="1263307at2759"/>
<keyword evidence="2" id="KW-0378">Hydrolase</keyword>
<dbReference type="GO" id="GO:0016787">
    <property type="term" value="F:hydrolase activity"/>
    <property type="evidence" value="ECO:0007669"/>
    <property type="project" value="UniProtKB-KW"/>
</dbReference>
<dbReference type="Gene3D" id="3.40.50.1820">
    <property type="entry name" value="alpha/beta hydrolase"/>
    <property type="match status" value="1"/>
</dbReference>
<dbReference type="PANTHER" id="PTHR37017">
    <property type="entry name" value="AB HYDROLASE-1 DOMAIN-CONTAINING PROTEIN-RELATED"/>
    <property type="match status" value="1"/>
</dbReference>
<organism evidence="2">
    <name type="scientific">Petromyces alliaceus</name>
    <name type="common">Aspergillus alliaceus</name>
    <dbReference type="NCBI Taxonomy" id="209559"/>
    <lineage>
        <taxon>Eukaryota</taxon>
        <taxon>Fungi</taxon>
        <taxon>Dikarya</taxon>
        <taxon>Ascomycota</taxon>
        <taxon>Pezizomycotina</taxon>
        <taxon>Eurotiomycetes</taxon>
        <taxon>Eurotiomycetidae</taxon>
        <taxon>Eurotiales</taxon>
        <taxon>Aspergillaceae</taxon>
        <taxon>Aspergillus</taxon>
        <taxon>Aspergillus subgen. Circumdati</taxon>
    </lineage>
</organism>